<dbReference type="EMBL" id="SZOD01000160">
    <property type="protein sequence ID" value="TKI85833.1"/>
    <property type="molecule type" value="Genomic_DNA"/>
</dbReference>
<feature type="transmembrane region" description="Helical" evidence="1">
    <location>
        <begin position="12"/>
        <end position="32"/>
    </location>
</feature>
<feature type="transmembrane region" description="Helical" evidence="1">
    <location>
        <begin position="114"/>
        <end position="131"/>
    </location>
</feature>
<dbReference type="NCBIfam" id="NF041622">
    <property type="entry name" value="KwaA"/>
    <property type="match status" value="1"/>
</dbReference>
<evidence type="ECO:0000313" key="3">
    <source>
        <dbReference type="Proteomes" id="UP000305524"/>
    </source>
</evidence>
<evidence type="ECO:0000256" key="1">
    <source>
        <dbReference type="SAM" id="Phobius"/>
    </source>
</evidence>
<dbReference type="InterPro" id="IPR048118">
    <property type="entry name" value="KwaA"/>
</dbReference>
<dbReference type="AlphaFoldDB" id="A0A4V5TSG1"/>
<keyword evidence="1" id="KW-0812">Transmembrane</keyword>
<keyword evidence="1" id="KW-0472">Membrane</keyword>
<gene>
    <name evidence="2" type="ORF">FC701_08680</name>
</gene>
<dbReference type="Proteomes" id="UP000305524">
    <property type="component" value="Unassembled WGS sequence"/>
</dbReference>
<feature type="transmembrane region" description="Helical" evidence="1">
    <location>
        <begin position="52"/>
        <end position="70"/>
    </location>
</feature>
<protein>
    <submittedName>
        <fullName evidence="2">Uncharacterized protein</fullName>
    </submittedName>
</protein>
<comment type="caution">
    <text evidence="2">The sequence shown here is derived from an EMBL/GenBank/DDBJ whole genome shotgun (WGS) entry which is preliminary data.</text>
</comment>
<reference evidence="2 3" key="1">
    <citation type="journal article" date="2019" name="Environ. Microbiol.">
        <title>An active ?-lactamase is a part of an orchestrated cell wall stress resistance network of Bacillus subtilis and related rhizosphere species.</title>
        <authorList>
            <person name="Bucher T."/>
            <person name="Keren-Paz A."/>
            <person name="Hausser J."/>
            <person name="Olender T."/>
            <person name="Cytryn E."/>
            <person name="Kolodkin-Gal I."/>
        </authorList>
    </citation>
    <scope>NUCLEOTIDE SEQUENCE [LARGE SCALE GENOMIC DNA]</scope>
    <source>
        <strain evidence="2 3">I186</strain>
    </source>
</reference>
<keyword evidence="1" id="KW-1133">Transmembrane helix</keyword>
<accession>A0A4V5TSG1</accession>
<sequence>MLKNNWDKIELYILSLWLLFLLIIIVTINIPICFGKGCSFIGIKKVFSTNYIPILASFFFLIGVFSYFRFKYKLSGSQQNFIKIRKIENKDYEHLTFLSTYIIPLIAFDLTKTRYSIVLIVLLVAIGIMYIQTGMFYSNPTLALLGYKIYKINATFRTKEEDGIIIIARETINLEDKLSFRKIHDNIYYARVLR</sequence>
<dbReference type="RefSeq" id="WP_137057378.1">
    <property type="nucleotide sequence ID" value="NZ_CP035962.1"/>
</dbReference>
<evidence type="ECO:0000313" key="2">
    <source>
        <dbReference type="EMBL" id="TKI85833.1"/>
    </source>
</evidence>
<proteinExistence type="predicted"/>
<name>A0A4V5TSG1_BACMY</name>
<organism evidence="2 3">
    <name type="scientific">Bacillus mycoides</name>
    <dbReference type="NCBI Taxonomy" id="1405"/>
    <lineage>
        <taxon>Bacteria</taxon>
        <taxon>Bacillati</taxon>
        <taxon>Bacillota</taxon>
        <taxon>Bacilli</taxon>
        <taxon>Bacillales</taxon>
        <taxon>Bacillaceae</taxon>
        <taxon>Bacillus</taxon>
        <taxon>Bacillus cereus group</taxon>
    </lineage>
</organism>